<dbReference type="Pfam" id="PF04070">
    <property type="entry name" value="DUF378"/>
    <property type="match status" value="1"/>
</dbReference>
<dbReference type="RefSeq" id="WP_093725797.1">
    <property type="nucleotide sequence ID" value="NZ_FMZB01000001.1"/>
</dbReference>
<dbReference type="PANTHER" id="PTHR37304">
    <property type="entry name" value="MEMBRANE PROTEIN-RELATED"/>
    <property type="match status" value="1"/>
</dbReference>
<feature type="transmembrane region" description="Helical" evidence="1">
    <location>
        <begin position="7"/>
        <end position="26"/>
    </location>
</feature>
<keyword evidence="1" id="KW-1133">Transmembrane helix</keyword>
<dbReference type="AlphaFoldDB" id="A0A1G6JN93"/>
<sequence length="77" mass="8181">MNTIQRIALVLVIIGAINWGLVGLFNYDLVAGIFGNGSQAAAFPRIIYSLVGLAGLVSISALFLERKEVEEATTTKA</sequence>
<name>A0A1G6JN93_9BACI</name>
<dbReference type="STRING" id="361279.SAMN05421663_101646"/>
<accession>A0A1G6JN93</accession>
<dbReference type="OrthoDB" id="9812136at2"/>
<keyword evidence="1" id="KW-0472">Membrane</keyword>
<reference evidence="3" key="1">
    <citation type="submission" date="2016-10" db="EMBL/GenBank/DDBJ databases">
        <authorList>
            <person name="Varghese N."/>
            <person name="Submissions S."/>
        </authorList>
    </citation>
    <scope>NUCLEOTIDE SEQUENCE [LARGE SCALE GENOMIC DNA]</scope>
    <source>
        <strain evidence="3">DSM 21620</strain>
    </source>
</reference>
<proteinExistence type="predicted"/>
<evidence type="ECO:0000313" key="3">
    <source>
        <dbReference type="Proteomes" id="UP000198666"/>
    </source>
</evidence>
<dbReference type="PANTHER" id="PTHR37304:SF1">
    <property type="entry name" value="MEMBRANE PROTEIN"/>
    <property type="match status" value="1"/>
</dbReference>
<keyword evidence="1" id="KW-0812">Transmembrane</keyword>
<organism evidence="2 3">
    <name type="scientific">Terribacillus halophilus</name>
    <dbReference type="NCBI Taxonomy" id="361279"/>
    <lineage>
        <taxon>Bacteria</taxon>
        <taxon>Bacillati</taxon>
        <taxon>Bacillota</taxon>
        <taxon>Bacilli</taxon>
        <taxon>Bacillales</taxon>
        <taxon>Bacillaceae</taxon>
        <taxon>Terribacillus</taxon>
    </lineage>
</organism>
<keyword evidence="3" id="KW-1185">Reference proteome</keyword>
<feature type="transmembrane region" description="Helical" evidence="1">
    <location>
        <begin position="46"/>
        <end position="64"/>
    </location>
</feature>
<gene>
    <name evidence="2" type="ORF">SAMN05421663_101646</name>
</gene>
<evidence type="ECO:0000313" key="2">
    <source>
        <dbReference type="EMBL" id="SDC20194.1"/>
    </source>
</evidence>
<protein>
    <recommendedName>
        <fullName evidence="4">DUF378 domain-containing protein</fullName>
    </recommendedName>
</protein>
<dbReference type="EMBL" id="FMZB01000001">
    <property type="protein sequence ID" value="SDC20194.1"/>
    <property type="molecule type" value="Genomic_DNA"/>
</dbReference>
<dbReference type="InterPro" id="IPR007211">
    <property type="entry name" value="DUF378"/>
</dbReference>
<evidence type="ECO:0008006" key="4">
    <source>
        <dbReference type="Google" id="ProtNLM"/>
    </source>
</evidence>
<dbReference type="Proteomes" id="UP000198666">
    <property type="component" value="Unassembled WGS sequence"/>
</dbReference>
<evidence type="ECO:0000256" key="1">
    <source>
        <dbReference type="SAM" id="Phobius"/>
    </source>
</evidence>